<dbReference type="SMART" id="SM00327">
    <property type="entry name" value="VWA"/>
    <property type="match status" value="1"/>
</dbReference>
<reference evidence="3 4" key="1">
    <citation type="submission" date="2020-10" db="EMBL/GenBank/DDBJ databases">
        <title>Genomic Encyclopedia of Type Strains, Phase IV (KMG-IV): sequencing the most valuable type-strain genomes for metagenomic binning, comparative biology and taxonomic classification.</title>
        <authorList>
            <person name="Goeker M."/>
        </authorList>
    </citation>
    <scope>NUCLEOTIDE SEQUENCE [LARGE SCALE GENOMIC DNA]</scope>
    <source>
        <strain evidence="3 4">DSM 4194</strain>
    </source>
</reference>
<dbReference type="PANTHER" id="PTHR45737:SF6">
    <property type="entry name" value="VON WILLEBRAND FACTOR A DOMAIN-CONTAINING PROTEIN 5A"/>
    <property type="match status" value="1"/>
</dbReference>
<dbReference type="Pfam" id="PF00092">
    <property type="entry name" value="VWA"/>
    <property type="match status" value="1"/>
</dbReference>
<protein>
    <submittedName>
        <fullName evidence="3">Ca-activated chloride channel family protein</fullName>
    </submittedName>
</protein>
<dbReference type="Pfam" id="PF08487">
    <property type="entry name" value="VIT"/>
    <property type="match status" value="1"/>
</dbReference>
<keyword evidence="4" id="KW-1185">Reference proteome</keyword>
<comment type="caution">
    <text evidence="3">The sequence shown here is derived from an EMBL/GenBank/DDBJ whole genome shotgun (WGS) entry which is preliminary data.</text>
</comment>
<proteinExistence type="predicted"/>
<dbReference type="InterPro" id="IPR002035">
    <property type="entry name" value="VWF_A"/>
</dbReference>
<evidence type="ECO:0000313" key="3">
    <source>
        <dbReference type="EMBL" id="MBE1424856.1"/>
    </source>
</evidence>
<dbReference type="PANTHER" id="PTHR45737">
    <property type="entry name" value="VON WILLEBRAND FACTOR A DOMAIN-CONTAINING PROTEIN 5A"/>
    <property type="match status" value="1"/>
</dbReference>
<feature type="domain" description="VIT" evidence="2">
    <location>
        <begin position="4"/>
        <end position="132"/>
    </location>
</feature>
<dbReference type="InterPro" id="IPR013694">
    <property type="entry name" value="VIT"/>
</dbReference>
<dbReference type="Proteomes" id="UP000639010">
    <property type="component" value="Unassembled WGS sequence"/>
</dbReference>
<evidence type="ECO:0000259" key="2">
    <source>
        <dbReference type="PROSITE" id="PS51468"/>
    </source>
</evidence>
<dbReference type="EMBL" id="JADBGG010000009">
    <property type="protein sequence ID" value="MBE1424856.1"/>
    <property type="molecule type" value="Genomic_DNA"/>
</dbReference>
<dbReference type="InterPro" id="IPR036465">
    <property type="entry name" value="vWFA_dom_sf"/>
</dbReference>
<dbReference type="PROSITE" id="PS51468">
    <property type="entry name" value="VIT"/>
    <property type="match status" value="1"/>
</dbReference>
<dbReference type="PROSITE" id="PS50234">
    <property type="entry name" value="VWFA"/>
    <property type="match status" value="1"/>
</dbReference>
<name>A0ABR9H2C2_9BACT</name>
<feature type="domain" description="VWFA" evidence="1">
    <location>
        <begin position="264"/>
        <end position="430"/>
    </location>
</feature>
<accession>A0ABR9H2C2</accession>
<dbReference type="Gene3D" id="3.40.50.410">
    <property type="entry name" value="von Willebrand factor, type A domain"/>
    <property type="match status" value="1"/>
</dbReference>
<dbReference type="SUPFAM" id="SSF53300">
    <property type="entry name" value="vWA-like"/>
    <property type="match status" value="1"/>
</dbReference>
<gene>
    <name evidence="3" type="ORF">H4684_001495</name>
</gene>
<evidence type="ECO:0000313" key="4">
    <source>
        <dbReference type="Proteomes" id="UP000639010"/>
    </source>
</evidence>
<dbReference type="RefSeq" id="WP_192623319.1">
    <property type="nucleotide sequence ID" value="NZ_JADBGG010000009.1"/>
</dbReference>
<organism evidence="3 4">
    <name type="scientific">Desulfomicrobium macestii</name>
    <dbReference type="NCBI Taxonomy" id="90731"/>
    <lineage>
        <taxon>Bacteria</taxon>
        <taxon>Pseudomonadati</taxon>
        <taxon>Thermodesulfobacteriota</taxon>
        <taxon>Desulfovibrionia</taxon>
        <taxon>Desulfovibrionales</taxon>
        <taxon>Desulfomicrobiaceae</taxon>
        <taxon>Desulfomicrobium</taxon>
    </lineage>
</organism>
<sequence length="725" mass="78666">MYSEISAPSLKTIDSRNVLLQSANVRVDIRDYLARTRMEYHFVNCEDVNIEAVYTFALPIDGVLTDLGIVIGQRELKGIAVEKREAQERYEDAISDGDSPIMLERLDSGLYSLNVGNIMPGERAVVSVEFLEVLSPKADEVRYELPTTLAPLYGDPVARGLAPHQIPGHSLLADNRFSLHIGIEGCLAAADILTPAHKTVMKRDVGRVEISLSAETTAMDRDFIMAFTAQDMPRSFAVCAPDKGGHVVLAGFTPKFSAPAPARSIKIVVDCSGSMGGESILQARQALLRALDRLRPEDHFNIILFGSFCTALFNRQEPADATHLEAAITLTRSMDANMGGTEMEKALEKALNSASPAGMPEDILLITDGQVWDMGAVAGKLAKKRHRVFCIGVGSAVERGVLSALSSKTDGDAIFVSVQEDMGRKVFEHFKRMTLIPAQNPAFDFGGAKPLAVCPEKLPAVFDGDMVLGCAWFATPPKTVSFRFDTADGSMSQQTKVKESLALANALPRFAAAMKLESLPEDEATALAVEYNLMSPFTNFLAVLERAESEKSGGLPQLRTVEHNIPRGWGGMVTHESIMAVTPNMYAPSYIRDSGAEYSSLLPVSAPSENTWIARLLEQAISAIRHQPDLVITFAMLEAWGIPEEIVDALNALLRDTLLGIATAQTDAKASQATETAISLTLALLAAKRDGSIKRDDTRLLRQALSTFAVAPRLKTSVEDILDNF</sequence>
<dbReference type="SMART" id="SM00609">
    <property type="entry name" value="VIT"/>
    <property type="match status" value="1"/>
</dbReference>
<evidence type="ECO:0000259" key="1">
    <source>
        <dbReference type="PROSITE" id="PS50234"/>
    </source>
</evidence>